<accession>A0AAD7IA73</accession>
<evidence type="ECO:0000313" key="3">
    <source>
        <dbReference type="Proteomes" id="UP001215280"/>
    </source>
</evidence>
<evidence type="ECO:0000256" key="1">
    <source>
        <dbReference type="SAM" id="Phobius"/>
    </source>
</evidence>
<evidence type="ECO:0000313" key="2">
    <source>
        <dbReference type="EMBL" id="KAJ7738486.1"/>
    </source>
</evidence>
<feature type="transmembrane region" description="Helical" evidence="1">
    <location>
        <begin position="21"/>
        <end position="44"/>
    </location>
</feature>
<reference evidence="2" key="1">
    <citation type="submission" date="2023-03" db="EMBL/GenBank/DDBJ databases">
        <title>Massive genome expansion in bonnet fungi (Mycena s.s.) driven by repeated elements and novel gene families across ecological guilds.</title>
        <authorList>
            <consortium name="Lawrence Berkeley National Laboratory"/>
            <person name="Harder C.B."/>
            <person name="Miyauchi S."/>
            <person name="Viragh M."/>
            <person name="Kuo A."/>
            <person name="Thoen E."/>
            <person name="Andreopoulos B."/>
            <person name="Lu D."/>
            <person name="Skrede I."/>
            <person name="Drula E."/>
            <person name="Henrissat B."/>
            <person name="Morin E."/>
            <person name="Kohler A."/>
            <person name="Barry K."/>
            <person name="LaButti K."/>
            <person name="Morin E."/>
            <person name="Salamov A."/>
            <person name="Lipzen A."/>
            <person name="Mereny Z."/>
            <person name="Hegedus B."/>
            <person name="Baldrian P."/>
            <person name="Stursova M."/>
            <person name="Weitz H."/>
            <person name="Taylor A."/>
            <person name="Grigoriev I.V."/>
            <person name="Nagy L.G."/>
            <person name="Martin F."/>
            <person name="Kauserud H."/>
        </authorList>
    </citation>
    <scope>NUCLEOTIDE SEQUENCE</scope>
    <source>
        <strain evidence="2">CBHHK188m</strain>
    </source>
</reference>
<keyword evidence="1" id="KW-1133">Transmembrane helix</keyword>
<comment type="caution">
    <text evidence="2">The sequence shown here is derived from an EMBL/GenBank/DDBJ whole genome shotgun (WGS) entry which is preliminary data.</text>
</comment>
<dbReference type="EMBL" id="JARJLG010000137">
    <property type="protein sequence ID" value="KAJ7738486.1"/>
    <property type="molecule type" value="Genomic_DNA"/>
</dbReference>
<name>A0AAD7IA73_9AGAR</name>
<dbReference type="AlphaFoldDB" id="A0AAD7IA73"/>
<gene>
    <name evidence="2" type="ORF">DFH07DRAFT_944054</name>
</gene>
<keyword evidence="3" id="KW-1185">Reference proteome</keyword>
<dbReference type="Proteomes" id="UP001215280">
    <property type="component" value="Unassembled WGS sequence"/>
</dbReference>
<keyword evidence="1" id="KW-0472">Membrane</keyword>
<organism evidence="2 3">
    <name type="scientific">Mycena maculata</name>
    <dbReference type="NCBI Taxonomy" id="230809"/>
    <lineage>
        <taxon>Eukaryota</taxon>
        <taxon>Fungi</taxon>
        <taxon>Dikarya</taxon>
        <taxon>Basidiomycota</taxon>
        <taxon>Agaricomycotina</taxon>
        <taxon>Agaricomycetes</taxon>
        <taxon>Agaricomycetidae</taxon>
        <taxon>Agaricales</taxon>
        <taxon>Marasmiineae</taxon>
        <taxon>Mycenaceae</taxon>
        <taxon>Mycena</taxon>
    </lineage>
</organism>
<proteinExistence type="predicted"/>
<protein>
    <submittedName>
        <fullName evidence="2">Uncharacterized protein</fullName>
    </submittedName>
</protein>
<sequence>MREKGKRRDKKRSARMSPKHLDIGPGFVGLVLVFVVMDTPYMVYPVRKGCIRLISPNWVYPFVAIKEIHHIGCIRRWAVQIRLVLLVQLQFLNVVSIEMENAVAGIGCPTSVLRGRGTQPIIGPWAPVRSENISGL</sequence>
<keyword evidence="1" id="KW-0812">Transmembrane</keyword>